<gene>
    <name evidence="1" type="ORF">KSP40_PGU017622</name>
</gene>
<name>A0ABR2LV32_9ASPA</name>
<dbReference type="EMBL" id="JBBWWR010000015">
    <property type="protein sequence ID" value="KAK8950585.1"/>
    <property type="molecule type" value="Genomic_DNA"/>
</dbReference>
<evidence type="ECO:0000313" key="2">
    <source>
        <dbReference type="Proteomes" id="UP001412067"/>
    </source>
</evidence>
<accession>A0ABR2LV32</accession>
<keyword evidence="2" id="KW-1185">Reference proteome</keyword>
<proteinExistence type="predicted"/>
<reference evidence="1 2" key="1">
    <citation type="journal article" date="2022" name="Nat. Plants">
        <title>Genomes of leafy and leafless Platanthera orchids illuminate the evolution of mycoheterotrophy.</title>
        <authorList>
            <person name="Li M.H."/>
            <person name="Liu K.W."/>
            <person name="Li Z."/>
            <person name="Lu H.C."/>
            <person name="Ye Q.L."/>
            <person name="Zhang D."/>
            <person name="Wang J.Y."/>
            <person name="Li Y.F."/>
            <person name="Zhong Z.M."/>
            <person name="Liu X."/>
            <person name="Yu X."/>
            <person name="Liu D.K."/>
            <person name="Tu X.D."/>
            <person name="Liu B."/>
            <person name="Hao Y."/>
            <person name="Liao X.Y."/>
            <person name="Jiang Y.T."/>
            <person name="Sun W.H."/>
            <person name="Chen J."/>
            <person name="Chen Y.Q."/>
            <person name="Ai Y."/>
            <person name="Zhai J.W."/>
            <person name="Wu S.S."/>
            <person name="Zhou Z."/>
            <person name="Hsiao Y.Y."/>
            <person name="Wu W.L."/>
            <person name="Chen Y.Y."/>
            <person name="Lin Y.F."/>
            <person name="Hsu J.L."/>
            <person name="Li C.Y."/>
            <person name="Wang Z.W."/>
            <person name="Zhao X."/>
            <person name="Zhong W.Y."/>
            <person name="Ma X.K."/>
            <person name="Ma L."/>
            <person name="Huang J."/>
            <person name="Chen G.Z."/>
            <person name="Huang M.Z."/>
            <person name="Huang L."/>
            <person name="Peng D.H."/>
            <person name="Luo Y.B."/>
            <person name="Zou S.Q."/>
            <person name="Chen S.P."/>
            <person name="Lan S."/>
            <person name="Tsai W.C."/>
            <person name="Van de Peer Y."/>
            <person name="Liu Z.J."/>
        </authorList>
    </citation>
    <scope>NUCLEOTIDE SEQUENCE [LARGE SCALE GENOMIC DNA]</scope>
    <source>
        <strain evidence="1">Lor288</strain>
    </source>
</reference>
<comment type="caution">
    <text evidence="1">The sequence shown here is derived from an EMBL/GenBank/DDBJ whole genome shotgun (WGS) entry which is preliminary data.</text>
</comment>
<dbReference type="Proteomes" id="UP001412067">
    <property type="component" value="Unassembled WGS sequence"/>
</dbReference>
<sequence length="90" mass="10289">MAQYSFERQRDIVVATMTIHNFICCHSSNVDPDFMACDVDENLVYSESNEITTDRHAIIDLRQSRSIGVETTEMYALRDAIADLLQNTTK</sequence>
<evidence type="ECO:0000313" key="1">
    <source>
        <dbReference type="EMBL" id="KAK8950585.1"/>
    </source>
</evidence>
<protein>
    <submittedName>
        <fullName evidence="1">Uncharacterized protein</fullName>
    </submittedName>
</protein>
<organism evidence="1 2">
    <name type="scientific">Platanthera guangdongensis</name>
    <dbReference type="NCBI Taxonomy" id="2320717"/>
    <lineage>
        <taxon>Eukaryota</taxon>
        <taxon>Viridiplantae</taxon>
        <taxon>Streptophyta</taxon>
        <taxon>Embryophyta</taxon>
        <taxon>Tracheophyta</taxon>
        <taxon>Spermatophyta</taxon>
        <taxon>Magnoliopsida</taxon>
        <taxon>Liliopsida</taxon>
        <taxon>Asparagales</taxon>
        <taxon>Orchidaceae</taxon>
        <taxon>Orchidoideae</taxon>
        <taxon>Orchideae</taxon>
        <taxon>Orchidinae</taxon>
        <taxon>Platanthera</taxon>
    </lineage>
</organism>